<keyword evidence="1" id="KW-1133">Transmembrane helix</keyword>
<dbReference type="EMBL" id="QLSV01000003">
    <property type="protein sequence ID" value="RAR49712.1"/>
    <property type="molecule type" value="Genomic_DNA"/>
</dbReference>
<keyword evidence="1" id="KW-0812">Transmembrane</keyword>
<keyword evidence="1" id="KW-0472">Membrane</keyword>
<evidence type="ECO:0000313" key="2">
    <source>
        <dbReference type="EMBL" id="RAR49712.1"/>
    </source>
</evidence>
<dbReference type="RefSeq" id="WP_112085154.1">
    <property type="nucleotide sequence ID" value="NZ_QLSV01000003.1"/>
</dbReference>
<reference evidence="2 3" key="1">
    <citation type="submission" date="2018-06" db="EMBL/GenBank/DDBJ databases">
        <title>Genomic Encyclopedia of Type Strains, Phase III (KMG-III): the genomes of soil and plant-associated and newly described type strains.</title>
        <authorList>
            <person name="Whitman W."/>
        </authorList>
    </citation>
    <scope>NUCLEOTIDE SEQUENCE [LARGE SCALE GENOMIC DNA]</scope>
    <source>
        <strain evidence="2 3">CGMCC 1.12504</strain>
    </source>
</reference>
<protein>
    <recommendedName>
        <fullName evidence="4">Subunit length determinant protein</fullName>
    </recommendedName>
</protein>
<accession>A0A328WU51</accession>
<name>A0A328WU51_9FLAO</name>
<feature type="transmembrane region" description="Helical" evidence="1">
    <location>
        <begin position="296"/>
        <end position="316"/>
    </location>
</feature>
<organism evidence="2 3">
    <name type="scientific">Flavobacterium lacus</name>
    <dbReference type="NCBI Taxonomy" id="1353778"/>
    <lineage>
        <taxon>Bacteria</taxon>
        <taxon>Pseudomonadati</taxon>
        <taxon>Bacteroidota</taxon>
        <taxon>Flavobacteriia</taxon>
        <taxon>Flavobacteriales</taxon>
        <taxon>Flavobacteriaceae</taxon>
        <taxon>Flavobacterium</taxon>
    </lineage>
</organism>
<comment type="caution">
    <text evidence="2">The sequence shown here is derived from an EMBL/GenBank/DDBJ whole genome shotgun (WGS) entry which is preliminary data.</text>
</comment>
<sequence>MSSNSANNSDNQEIDLTQIAQKVNGIYESLLNRLFRFILFIKRNFILLTVLFIIGAGLGFYLDKKVKSYDHQIIVSPNFGSIDYLYAKVDLLQSKISEGDTVFLKEIGIKNTKKFGKIEIKPIIDVYKFIENNKENFELIKLLAEDGNIDKVVENTLTSKNYQYHLISFKTSKLTSENETVQPLLNFLNESDYFKQMQKEYLNNVQIKMQANDTTISQIDGLLNQFKNRMNSNHSDKLIYFNENTQLNDVINTKDNLLKEQSYFRLTLIRYEKIIKEISVMLNDKNTKGTNGKMKLILPFLFIFLFISFKGTVSFYKKQVQKNNQSSS</sequence>
<dbReference type="AlphaFoldDB" id="A0A328WU51"/>
<keyword evidence="3" id="KW-1185">Reference proteome</keyword>
<proteinExistence type="predicted"/>
<evidence type="ECO:0000256" key="1">
    <source>
        <dbReference type="SAM" id="Phobius"/>
    </source>
</evidence>
<feature type="transmembrane region" description="Helical" evidence="1">
    <location>
        <begin position="45"/>
        <end position="62"/>
    </location>
</feature>
<dbReference type="OrthoDB" id="1452530at2"/>
<evidence type="ECO:0000313" key="3">
    <source>
        <dbReference type="Proteomes" id="UP000249518"/>
    </source>
</evidence>
<evidence type="ECO:0008006" key="4">
    <source>
        <dbReference type="Google" id="ProtNLM"/>
    </source>
</evidence>
<dbReference type="Proteomes" id="UP000249518">
    <property type="component" value="Unassembled WGS sequence"/>
</dbReference>
<gene>
    <name evidence="2" type="ORF">B0I10_103133</name>
</gene>